<keyword evidence="2 4" id="KW-0378">Hydrolase</keyword>
<dbReference type="PANTHER" id="PTHR40079">
    <property type="entry name" value="MANNAN ENDO-1,4-BETA-MANNOSIDASE E-RELATED"/>
    <property type="match status" value="1"/>
</dbReference>
<dbReference type="PRINTS" id="PR00739">
    <property type="entry name" value="GLHYDRLASE26"/>
</dbReference>
<keyword evidence="3 4" id="KW-0326">Glycosidase</keyword>
<evidence type="ECO:0000256" key="2">
    <source>
        <dbReference type="ARBA" id="ARBA00022801"/>
    </source>
</evidence>
<dbReference type="GO" id="GO:0016985">
    <property type="term" value="F:mannan endo-1,4-beta-mannosidase activity"/>
    <property type="evidence" value="ECO:0007669"/>
    <property type="project" value="InterPro"/>
</dbReference>
<evidence type="ECO:0000259" key="5">
    <source>
        <dbReference type="PROSITE" id="PS51764"/>
    </source>
</evidence>
<name>A0A060CSI2_9BACT</name>
<dbReference type="InterPro" id="IPR017853">
    <property type="entry name" value="GH"/>
</dbReference>
<evidence type="ECO:0000256" key="1">
    <source>
        <dbReference type="ARBA" id="ARBA00007754"/>
    </source>
</evidence>
<accession>A0A060CSI2</accession>
<feature type="domain" description="GH26" evidence="5">
    <location>
        <begin position="25"/>
        <end position="347"/>
    </location>
</feature>
<sequence>MPNPDLLYAPVFQLDALPCVPNANVATKALYSRLKKWWGSKSLSGSMAQSTVGTESDDFVYALTGLHTAIATFDFMNVTRETQWASWDRPYSELVANAIEWASDGGIVSCMWHWRDPSGATDEFYCKPATDRPTYTTFDVSDIFNPLSEGYSQMMTDIDKVATYLKPLRDAGLPILWRPMHEAQGNRDSQGGAWFWWGNGSGDRAAACKELWRVMWDRMTNHHGLNNLLWVWTNQLTGTEEWYDECTTWYPGGQYVDIIGVDIYADDIEQGRGSQLVQFKKTAHAAGCKKMVALTECGYIPNPAAMFNEGATWLWWMPWNGDFTTSPSYNGDYWPTAMKDSRILNREDI</sequence>
<dbReference type="EMBL" id="KJ095703">
    <property type="protein sequence ID" value="AIA99570.1"/>
    <property type="molecule type" value="Genomic_DNA"/>
</dbReference>
<proteinExistence type="inferred from homology"/>
<evidence type="ECO:0000313" key="6">
    <source>
        <dbReference type="EMBL" id="AIA99570.1"/>
    </source>
</evidence>
<dbReference type="SUPFAM" id="SSF51445">
    <property type="entry name" value="(Trans)glycosidases"/>
    <property type="match status" value="1"/>
</dbReference>
<protein>
    <recommendedName>
        <fullName evidence="5">GH26 domain-containing protein</fullName>
    </recommendedName>
</protein>
<dbReference type="PANTHER" id="PTHR40079:SF4">
    <property type="entry name" value="GH26 DOMAIN-CONTAINING PROTEIN-RELATED"/>
    <property type="match status" value="1"/>
</dbReference>
<evidence type="ECO:0000256" key="4">
    <source>
        <dbReference type="PROSITE-ProRule" id="PRU01100"/>
    </source>
</evidence>
<dbReference type="InterPro" id="IPR000805">
    <property type="entry name" value="Glyco_hydro_26"/>
</dbReference>
<feature type="active site" description="Nucleophile" evidence="4">
    <location>
        <position position="296"/>
    </location>
</feature>
<dbReference type="PROSITE" id="PS51764">
    <property type="entry name" value="GH26"/>
    <property type="match status" value="1"/>
</dbReference>
<reference evidence="6" key="1">
    <citation type="journal article" date="2014" name="Microb. Ecol.">
        <title>Phylogenetic and Functional Analysis of Gut Microbiota of a Fungus-Growing Higher Termite: Bacteroidetes from Higher Termites Are a Rich Source of beta-Glucosidase Genes.</title>
        <authorList>
            <person name="Zhang M."/>
            <person name="Liu N."/>
            <person name="Qian C."/>
            <person name="Wang Q."/>
            <person name="Wang Q."/>
            <person name="Long Y."/>
            <person name="Huang Y."/>
            <person name="Zhou Z."/>
            <person name="Yan X."/>
        </authorList>
    </citation>
    <scope>NUCLEOTIDE SEQUENCE</scope>
</reference>
<feature type="active site" description="Proton donor" evidence="4">
    <location>
        <position position="182"/>
    </location>
</feature>
<organism evidence="6">
    <name type="scientific">uncultured bacterium contig00010(2014)</name>
    <dbReference type="NCBI Taxonomy" id="1465626"/>
    <lineage>
        <taxon>Bacteria</taxon>
        <taxon>environmental samples</taxon>
    </lineage>
</organism>
<dbReference type="AlphaFoldDB" id="A0A060CSI2"/>
<comment type="similarity">
    <text evidence="1 4">Belongs to the glycosyl hydrolase 26 family.</text>
</comment>
<dbReference type="Pfam" id="PF02156">
    <property type="entry name" value="Glyco_hydro_26"/>
    <property type="match status" value="1"/>
</dbReference>
<dbReference type="Gene3D" id="3.20.20.80">
    <property type="entry name" value="Glycosidases"/>
    <property type="match status" value="1"/>
</dbReference>
<dbReference type="GO" id="GO:0006080">
    <property type="term" value="P:substituted mannan metabolic process"/>
    <property type="evidence" value="ECO:0007669"/>
    <property type="project" value="InterPro"/>
</dbReference>
<evidence type="ECO:0000256" key="3">
    <source>
        <dbReference type="ARBA" id="ARBA00023295"/>
    </source>
</evidence>
<dbReference type="InterPro" id="IPR022790">
    <property type="entry name" value="GH26_dom"/>
</dbReference>